<dbReference type="OrthoDB" id="1969108at2"/>
<sequence length="349" mass="41437">MDFEFVRHEPLYDRILLVLTLDRQKMIERILIGEELQIRFRLQGYDDAEVLCDVTRPLGTMLSTFEHDSDGEWNRLGLIPLRESLHSNRWKQPELEQVSGDFLAKKYLTGDPVRMYVALRIWNEYLKAREPRDRESACERFIGKMNGFTALFMGNPPLDFDDDIGKPKHLNIATHIYGSVPHEDTRLDLWYPDSKRKMECVAAYSSLYPLMIYYLNRLNDWRLYFRKCKICGKVFLAKSQRYELCSDKCRKKQSLQNKREFDERARENNYDLLYKNECQNWRNKINKAKKTSNFPADRLEEMLAAFESFKKEALQRKQAVKKKTASPKGFSDWLLRQSNIIVELAEQEN</sequence>
<proteinExistence type="predicted"/>
<reference evidence="1 2" key="1">
    <citation type="submission" date="2015-11" db="EMBL/GenBank/DDBJ databases">
        <title>Butyribacter intestini gen. nov., sp. nov., a butyric acid-producing bacterium of the family Lachnospiraceae isolated from the human faeces.</title>
        <authorList>
            <person name="Zou Y."/>
            <person name="Xue W."/>
            <person name="Luo G."/>
            <person name="Lv M."/>
        </authorList>
    </citation>
    <scope>NUCLEOTIDE SEQUENCE [LARGE SCALE GENOMIC DNA]</scope>
    <source>
        <strain evidence="1 2">ACET-33324</strain>
    </source>
</reference>
<evidence type="ECO:0000313" key="1">
    <source>
        <dbReference type="EMBL" id="KSV60588.1"/>
    </source>
</evidence>
<organism evidence="1 2">
    <name type="scientific">Acetivibrio ethanolgignens</name>
    <dbReference type="NCBI Taxonomy" id="290052"/>
    <lineage>
        <taxon>Bacteria</taxon>
        <taxon>Bacillati</taxon>
        <taxon>Bacillota</taxon>
        <taxon>Clostridia</taxon>
        <taxon>Eubacteriales</taxon>
        <taxon>Oscillospiraceae</taxon>
        <taxon>Acetivibrio</taxon>
    </lineage>
</organism>
<dbReference type="AlphaFoldDB" id="A0A0V8QJA0"/>
<dbReference type="EMBL" id="LNAM01000002">
    <property type="protein sequence ID" value="KSV60588.1"/>
    <property type="molecule type" value="Genomic_DNA"/>
</dbReference>
<comment type="caution">
    <text evidence="1">The sequence shown here is derived from an EMBL/GenBank/DDBJ whole genome shotgun (WGS) entry which is preliminary data.</text>
</comment>
<accession>A0A0V8QJA0</accession>
<evidence type="ECO:0000313" key="2">
    <source>
        <dbReference type="Proteomes" id="UP000054874"/>
    </source>
</evidence>
<protein>
    <submittedName>
        <fullName evidence="1">Uncharacterized protein</fullName>
    </submittedName>
</protein>
<dbReference type="Proteomes" id="UP000054874">
    <property type="component" value="Unassembled WGS sequence"/>
</dbReference>
<name>A0A0V8QJA0_9FIRM</name>
<keyword evidence="2" id="KW-1185">Reference proteome</keyword>
<dbReference type="RefSeq" id="WP_058351305.1">
    <property type="nucleotide sequence ID" value="NZ_CABMMD010000002.1"/>
</dbReference>
<gene>
    <name evidence="1" type="ORF">ASU35_05290</name>
</gene>